<evidence type="ECO:0000313" key="6">
    <source>
        <dbReference type="EMBL" id="KAL0882645.1"/>
    </source>
</evidence>
<comment type="similarity">
    <text evidence="1">Belongs to the peptidase M1 family.</text>
</comment>
<dbReference type="InterPro" id="IPR014782">
    <property type="entry name" value="Peptidase_M1_dom"/>
</dbReference>
<protein>
    <recommendedName>
        <fullName evidence="8">Aminopeptidase</fullName>
    </recommendedName>
</protein>
<keyword evidence="2" id="KW-0732">Signal</keyword>
<dbReference type="Gene3D" id="2.60.40.1910">
    <property type="match status" value="1"/>
</dbReference>
<dbReference type="InterPro" id="IPR024571">
    <property type="entry name" value="ERAP1-like_C_dom"/>
</dbReference>
<evidence type="ECO:0000259" key="5">
    <source>
        <dbReference type="Pfam" id="PF17900"/>
    </source>
</evidence>
<dbReference type="PANTHER" id="PTHR11533">
    <property type="entry name" value="PROTEASE M1 ZINC METALLOPROTEASE"/>
    <property type="match status" value="1"/>
</dbReference>
<dbReference type="SUPFAM" id="SSF55486">
    <property type="entry name" value="Metalloproteases ('zincins'), catalytic domain"/>
    <property type="match status" value="1"/>
</dbReference>
<reference evidence="6 7" key="1">
    <citation type="submission" date="2024-06" db="EMBL/GenBank/DDBJ databases">
        <title>A chromosome-level genome assembly of beet webworm, Loxostege sticticalis.</title>
        <authorList>
            <person name="Zhang Y."/>
        </authorList>
    </citation>
    <scope>NUCLEOTIDE SEQUENCE [LARGE SCALE GENOMIC DNA]</scope>
    <source>
        <strain evidence="6">AQ026</strain>
        <tissue evidence="6">Whole body</tissue>
    </source>
</reference>
<dbReference type="Pfam" id="PF01433">
    <property type="entry name" value="Peptidase_M1"/>
    <property type="match status" value="1"/>
</dbReference>
<feature type="domain" description="Peptidase M1 membrane alanine aminopeptidase" evidence="3">
    <location>
        <begin position="307"/>
        <end position="506"/>
    </location>
</feature>
<feature type="domain" description="Aminopeptidase N-like N-terminal" evidence="5">
    <location>
        <begin position="55"/>
        <end position="191"/>
    </location>
</feature>
<feature type="chain" id="PRO_5045595115" description="Aminopeptidase" evidence="2">
    <location>
        <begin position="18"/>
        <end position="877"/>
    </location>
</feature>
<organism evidence="6 7">
    <name type="scientific">Loxostege sticticalis</name>
    <name type="common">Beet webworm moth</name>
    <dbReference type="NCBI Taxonomy" id="481309"/>
    <lineage>
        <taxon>Eukaryota</taxon>
        <taxon>Metazoa</taxon>
        <taxon>Ecdysozoa</taxon>
        <taxon>Arthropoda</taxon>
        <taxon>Hexapoda</taxon>
        <taxon>Insecta</taxon>
        <taxon>Pterygota</taxon>
        <taxon>Neoptera</taxon>
        <taxon>Endopterygota</taxon>
        <taxon>Lepidoptera</taxon>
        <taxon>Glossata</taxon>
        <taxon>Ditrysia</taxon>
        <taxon>Pyraloidea</taxon>
        <taxon>Crambidae</taxon>
        <taxon>Pyraustinae</taxon>
        <taxon>Loxostege</taxon>
    </lineage>
</organism>
<dbReference type="Gene3D" id="1.10.390.10">
    <property type="entry name" value="Neutral Protease Domain 2"/>
    <property type="match status" value="1"/>
</dbReference>
<evidence type="ECO:0000256" key="2">
    <source>
        <dbReference type="SAM" id="SignalP"/>
    </source>
</evidence>
<evidence type="ECO:0000259" key="4">
    <source>
        <dbReference type="Pfam" id="PF11838"/>
    </source>
</evidence>
<name>A0ABR3I1I6_LOXSC</name>
<dbReference type="EMBL" id="JBEUOH010000010">
    <property type="protein sequence ID" value="KAL0882645.1"/>
    <property type="molecule type" value="Genomic_DNA"/>
</dbReference>
<dbReference type="Gene3D" id="2.60.40.1730">
    <property type="entry name" value="tricorn interacting facor f3 domain"/>
    <property type="match status" value="1"/>
</dbReference>
<sequence length="877" mass="101926">MIRALLFFFFMATSAQAFTANEEGSNFTIYPVEYDITIMPYIIGDVQNGGHCYYVCHMTIKVISFANINVIEMDAKEIDIKGESIKVQVPKGNHSLVDKYTFNEDRGKLTINLKESLKPFKDSQYYFVKMSFKKYVSVDSPGVFLVRYFDEVQNSKYIIQTRLSPGLAKYFIPCFENPHFQSVFKLTVYLDPKGDKNNQLQYTNTSIFISEHTKEELLHDKRLVINYATSPKVRLSQVAFHHSQFEYIKTTSKYTNDTITVWAPAFKLKNCDYILNYGEEILSFFRDYSLLNHESLKFERPITSGPINIIAIPTKLGGYEIDSWNVLTNSEIRIIYSHKYSSIQQIERMNFELAQQLSRVWLGNPGEPTKTRWREEWFKEGLATYLAYCFMTQHNHGKGSKSSSNVESIRQLNYYGFQMKHKAMFEDWHHTNDLRPLLDFNNELAVNINSKELWKQLVTMKTASLLWMVENWIGSKRFHESLVKYINNKRGTEISLQDFMNRLDQDTVDCFKQSFSGINTSKVLMSWFTHSGYPVLSVQVLRNNTPNIIELKQTRFSFTGKQSRESNYLIPISYLVEKKSNCNNCYQPQFTISRPTHTFVENLNNGWIILNTNASGYYRVNYDKYTWELIAKMLKNNPFTIGELNRAQVVNDVFAIYVSGDMSQDLAMKILDYLDQEISLTVWESVLSGFEMLKIENAGCGMTRLIYSEWQRFLSKKLERYNWICKPLSGDSRETRLFDSKIVELALAVRDQTCSEQLYSHWLGMNKTGVVPDLRAASYYVAYEAFKNSFTKTDYNFNDYENEDRETAIKYFVREDLFLDKLPKGEPRPANIVMPSNPVNVYKGYKGSAESLPATFYLLSISVLVSSVLNVITDINF</sequence>
<dbReference type="PANTHER" id="PTHR11533:SF21">
    <property type="entry name" value="AMINOPEPTIDASE"/>
    <property type="match status" value="1"/>
</dbReference>
<dbReference type="InterPro" id="IPR050344">
    <property type="entry name" value="Peptidase_M1_aminopeptidases"/>
</dbReference>
<feature type="signal peptide" evidence="2">
    <location>
        <begin position="1"/>
        <end position="17"/>
    </location>
</feature>
<evidence type="ECO:0000313" key="7">
    <source>
        <dbReference type="Proteomes" id="UP001549920"/>
    </source>
</evidence>
<dbReference type="InterPro" id="IPR045357">
    <property type="entry name" value="Aminopeptidase_N-like_N"/>
</dbReference>
<evidence type="ECO:0008006" key="8">
    <source>
        <dbReference type="Google" id="ProtNLM"/>
    </source>
</evidence>
<comment type="caution">
    <text evidence="6">The sequence shown here is derived from an EMBL/GenBank/DDBJ whole genome shotgun (WGS) entry which is preliminary data.</text>
</comment>
<dbReference type="InterPro" id="IPR042097">
    <property type="entry name" value="Aminopeptidase_N-like_N_sf"/>
</dbReference>
<keyword evidence="7" id="KW-1185">Reference proteome</keyword>
<feature type="domain" description="ERAP1-like C-terminal" evidence="4">
    <location>
        <begin position="607"/>
        <end position="785"/>
    </location>
</feature>
<dbReference type="InterPro" id="IPR027268">
    <property type="entry name" value="Peptidase_M4/M1_CTD_sf"/>
</dbReference>
<dbReference type="Proteomes" id="UP001549920">
    <property type="component" value="Unassembled WGS sequence"/>
</dbReference>
<dbReference type="Pfam" id="PF17900">
    <property type="entry name" value="Peptidase_M1_N"/>
    <property type="match status" value="1"/>
</dbReference>
<dbReference type="Pfam" id="PF11838">
    <property type="entry name" value="ERAP1_C"/>
    <property type="match status" value="1"/>
</dbReference>
<evidence type="ECO:0000259" key="3">
    <source>
        <dbReference type="Pfam" id="PF01433"/>
    </source>
</evidence>
<proteinExistence type="inferred from homology"/>
<accession>A0ABR3I1I6</accession>
<gene>
    <name evidence="6" type="ORF">ABMA27_001080</name>
</gene>
<dbReference type="SUPFAM" id="SSF63737">
    <property type="entry name" value="Leukotriene A4 hydrolase N-terminal domain"/>
    <property type="match status" value="1"/>
</dbReference>
<evidence type="ECO:0000256" key="1">
    <source>
        <dbReference type="ARBA" id="ARBA00010136"/>
    </source>
</evidence>
<dbReference type="Gene3D" id="1.25.50.20">
    <property type="match status" value="1"/>
</dbReference>